<dbReference type="InterPro" id="IPR006311">
    <property type="entry name" value="TAT_signal"/>
</dbReference>
<keyword evidence="2" id="KW-0732">Signal</keyword>
<keyword evidence="4" id="KW-0378">Hydrolase</keyword>
<dbReference type="Proteomes" id="UP001063368">
    <property type="component" value="Chromosome"/>
</dbReference>
<organism evidence="4 5">
    <name type="scientific">Arthrobacter koreensis</name>
    <dbReference type="NCBI Taxonomy" id="199136"/>
    <lineage>
        <taxon>Bacteria</taxon>
        <taxon>Bacillati</taxon>
        <taxon>Actinomycetota</taxon>
        <taxon>Actinomycetes</taxon>
        <taxon>Micrococcales</taxon>
        <taxon>Micrococcaceae</taxon>
        <taxon>Arthrobacter</taxon>
    </lineage>
</organism>
<evidence type="ECO:0000313" key="4">
    <source>
        <dbReference type="EMBL" id="UYB35259.1"/>
    </source>
</evidence>
<accession>A0ABY6FQL7</accession>
<proteinExistence type="predicted"/>
<gene>
    <name evidence="4" type="ORF">N9A08_11525</name>
</gene>
<sequence>MGSTSSALRRRMLCAAAAAAVAAVSACGALPAQQSLPAAPAPAPPSTGAGLPLQPPPPQGVPAAAWDALGEFEQARADSGRPLTEPSEAPVCTLPGSGCYFSYGAETLVWSAQTGLRALRTEVFDRWKSSIRALGWPVTSEYTFGGDRRTDFQKGTLMYSPRLGRIMSYDPAVGSAAVVIGDSQAGRDTWVGRGLASLGFNPLVLGAGGTGYTRGNGEVHNYPEALEAEEWLLPWGKPALVVLQGGGNDAYGPRNADIRHNAVQLIRELKRTYPETRIVMVGVIGDGKGRRAEIDDLLAGVAAEQGLDFLSPKDWWKRYSLGSKLDDGLHLGKAGHDAATPVFARELKAVLDRG</sequence>
<name>A0ABY6FQL7_9MICC</name>
<evidence type="ECO:0000256" key="1">
    <source>
        <dbReference type="SAM" id="MobiDB-lite"/>
    </source>
</evidence>
<feature type="region of interest" description="Disordered" evidence="1">
    <location>
        <begin position="35"/>
        <end position="62"/>
    </location>
</feature>
<evidence type="ECO:0000256" key="2">
    <source>
        <dbReference type="SAM" id="SignalP"/>
    </source>
</evidence>
<keyword evidence="5" id="KW-1185">Reference proteome</keyword>
<dbReference type="SUPFAM" id="SSF52266">
    <property type="entry name" value="SGNH hydrolase"/>
    <property type="match status" value="1"/>
</dbReference>
<evidence type="ECO:0000313" key="5">
    <source>
        <dbReference type="Proteomes" id="UP001063368"/>
    </source>
</evidence>
<dbReference type="Pfam" id="PF13472">
    <property type="entry name" value="Lipase_GDSL_2"/>
    <property type="match status" value="1"/>
</dbReference>
<feature type="chain" id="PRO_5045189658" evidence="2">
    <location>
        <begin position="29"/>
        <end position="354"/>
    </location>
</feature>
<feature type="signal peptide" evidence="2">
    <location>
        <begin position="1"/>
        <end position="28"/>
    </location>
</feature>
<evidence type="ECO:0000259" key="3">
    <source>
        <dbReference type="Pfam" id="PF13472"/>
    </source>
</evidence>
<dbReference type="EMBL" id="CP106856">
    <property type="protein sequence ID" value="UYB35259.1"/>
    <property type="molecule type" value="Genomic_DNA"/>
</dbReference>
<dbReference type="InterPro" id="IPR013830">
    <property type="entry name" value="SGNH_hydro"/>
</dbReference>
<protein>
    <submittedName>
        <fullName evidence="4">SGNH/GDSL hydrolase family protein</fullName>
    </submittedName>
</protein>
<reference evidence="4" key="1">
    <citation type="submission" date="2022-09" db="EMBL/GenBank/DDBJ databases">
        <authorList>
            <person name="Li D."/>
            <person name="Cheng J."/>
            <person name="Li Y."/>
        </authorList>
    </citation>
    <scope>NUCLEOTIDE SEQUENCE</scope>
    <source>
        <strain evidence="4">DL</strain>
    </source>
</reference>
<feature type="domain" description="SGNH hydrolase-type esterase" evidence="3">
    <location>
        <begin position="182"/>
        <end position="338"/>
    </location>
</feature>
<dbReference type="PROSITE" id="PS51318">
    <property type="entry name" value="TAT"/>
    <property type="match status" value="1"/>
</dbReference>
<dbReference type="GO" id="GO:0016787">
    <property type="term" value="F:hydrolase activity"/>
    <property type="evidence" value="ECO:0007669"/>
    <property type="project" value="UniProtKB-KW"/>
</dbReference>
<dbReference type="InterPro" id="IPR036514">
    <property type="entry name" value="SGNH_hydro_sf"/>
</dbReference>
<dbReference type="Gene3D" id="3.40.50.1110">
    <property type="entry name" value="SGNH hydrolase"/>
    <property type="match status" value="1"/>
</dbReference>
<dbReference type="RefSeq" id="WP_263127284.1">
    <property type="nucleotide sequence ID" value="NZ_CP106856.1"/>
</dbReference>